<dbReference type="Pfam" id="PF10035">
    <property type="entry name" value="DUF2179"/>
    <property type="match status" value="1"/>
</dbReference>
<evidence type="ECO:0000256" key="5">
    <source>
        <dbReference type="ARBA" id="ARBA00023136"/>
    </source>
</evidence>
<keyword evidence="9" id="KW-1185">Reference proteome</keyword>
<sequence length="287" mass="31271">MKNQSVKSIAKQYFLITISTLILAVGTYFFKFPNNFTFGGVTGLSVVIGKALPIISPSTANLILNVLLLAVGFFFLGKNFGIMTVYASMLLSFSLSGLEILYPMDKPLTDDPMLELVFAVLLPAFGSALLFNIGASSGGTDIVAMILKKYTSVDIGRALLLSDLLITLSAFLLFDIKTVLFSMLGLFAKSLVVDSVIENINMCKYFNVVCSNPEPICGYIVDKLKRSATICEAKGAFSHDQKYIVFTAMKRYQAVQLRQFIKHVEPGAFILISNTSEIIGKGFNNGG</sequence>
<dbReference type="Pfam" id="PF02588">
    <property type="entry name" value="YitT_membrane"/>
    <property type="match status" value="1"/>
</dbReference>
<keyword evidence="3 6" id="KW-0812">Transmembrane</keyword>
<organism evidence="8 9">
    <name type="scientific">Solibaculum mannosilyticum</name>
    <dbReference type="NCBI Taxonomy" id="2780922"/>
    <lineage>
        <taxon>Bacteria</taxon>
        <taxon>Bacillati</taxon>
        <taxon>Bacillota</taxon>
        <taxon>Clostridia</taxon>
        <taxon>Eubacteriales</taxon>
        <taxon>Oscillospiraceae</taxon>
        <taxon>Solibaculum</taxon>
    </lineage>
</organism>
<feature type="transmembrane region" description="Helical" evidence="6">
    <location>
        <begin position="155"/>
        <end position="174"/>
    </location>
</feature>
<keyword evidence="2" id="KW-1003">Cell membrane</keyword>
<feature type="transmembrane region" description="Helical" evidence="6">
    <location>
        <begin position="59"/>
        <end position="77"/>
    </location>
</feature>
<evidence type="ECO:0000256" key="1">
    <source>
        <dbReference type="ARBA" id="ARBA00004651"/>
    </source>
</evidence>
<evidence type="ECO:0000256" key="4">
    <source>
        <dbReference type="ARBA" id="ARBA00022989"/>
    </source>
</evidence>
<dbReference type="KEGG" id="sman:C12CBH8_05030"/>
<accession>A0A7I8D5E1</accession>
<proteinExistence type="predicted"/>
<dbReference type="Proteomes" id="UP000593890">
    <property type="component" value="Chromosome"/>
</dbReference>
<feature type="transmembrane region" description="Helical" evidence="6">
    <location>
        <begin position="83"/>
        <end position="102"/>
    </location>
</feature>
<dbReference type="InterPro" id="IPR051461">
    <property type="entry name" value="UPF0750_membrane"/>
</dbReference>
<dbReference type="RefSeq" id="WP_090265864.1">
    <property type="nucleotide sequence ID" value="NZ_AP023321.1"/>
</dbReference>
<evidence type="ECO:0000256" key="6">
    <source>
        <dbReference type="SAM" id="Phobius"/>
    </source>
</evidence>
<feature type="domain" description="DUF2179" evidence="7">
    <location>
        <begin position="226"/>
        <end position="280"/>
    </location>
</feature>
<feature type="transmembrane region" description="Helical" evidence="6">
    <location>
        <begin position="12"/>
        <end position="30"/>
    </location>
</feature>
<comment type="subcellular location">
    <subcellularLocation>
        <location evidence="1">Cell membrane</location>
        <topology evidence="1">Multi-pass membrane protein</topology>
    </subcellularLocation>
</comment>
<dbReference type="InterPro" id="IPR015867">
    <property type="entry name" value="N-reg_PII/ATP_PRibTrfase_C"/>
</dbReference>
<evidence type="ECO:0000259" key="7">
    <source>
        <dbReference type="Pfam" id="PF10035"/>
    </source>
</evidence>
<evidence type="ECO:0000256" key="2">
    <source>
        <dbReference type="ARBA" id="ARBA00022475"/>
    </source>
</evidence>
<evidence type="ECO:0000313" key="8">
    <source>
        <dbReference type="EMBL" id="BCI59864.1"/>
    </source>
</evidence>
<dbReference type="AlphaFoldDB" id="A0A7I8D5E1"/>
<evidence type="ECO:0000256" key="3">
    <source>
        <dbReference type="ARBA" id="ARBA00022692"/>
    </source>
</evidence>
<feature type="transmembrane region" description="Helical" evidence="6">
    <location>
        <begin position="114"/>
        <end position="135"/>
    </location>
</feature>
<gene>
    <name evidence="8" type="ORF">C12CBH8_05030</name>
</gene>
<dbReference type="PANTHER" id="PTHR33545:SF9">
    <property type="entry name" value="UPF0750 MEMBRANE PROTEIN YITE"/>
    <property type="match status" value="1"/>
</dbReference>
<dbReference type="InterPro" id="IPR019264">
    <property type="entry name" value="DUF2179"/>
</dbReference>
<name>A0A7I8D5E1_9FIRM</name>
<keyword evidence="5 6" id="KW-0472">Membrane</keyword>
<dbReference type="EMBL" id="AP023321">
    <property type="protein sequence ID" value="BCI59864.1"/>
    <property type="molecule type" value="Genomic_DNA"/>
</dbReference>
<dbReference type="GO" id="GO:0005886">
    <property type="term" value="C:plasma membrane"/>
    <property type="evidence" value="ECO:0007669"/>
    <property type="project" value="UniProtKB-SubCell"/>
</dbReference>
<evidence type="ECO:0000313" key="9">
    <source>
        <dbReference type="Proteomes" id="UP000593890"/>
    </source>
</evidence>
<dbReference type="Gene3D" id="3.30.70.120">
    <property type="match status" value="1"/>
</dbReference>
<dbReference type="PANTHER" id="PTHR33545">
    <property type="entry name" value="UPF0750 MEMBRANE PROTEIN YITT-RELATED"/>
    <property type="match status" value="1"/>
</dbReference>
<dbReference type="InterPro" id="IPR003740">
    <property type="entry name" value="YitT"/>
</dbReference>
<reference evidence="9" key="1">
    <citation type="submission" date="2020-07" db="EMBL/GenBank/DDBJ databases">
        <title>Complete genome sequencing of Clostridia bacterium strain 12CBH8.</title>
        <authorList>
            <person name="Sakamoto M."/>
            <person name="Murakami T."/>
            <person name="Mori H."/>
        </authorList>
    </citation>
    <scope>NUCLEOTIDE SEQUENCE [LARGE SCALE GENOMIC DNA]</scope>
    <source>
        <strain evidence="9">12CBH8</strain>
    </source>
</reference>
<dbReference type="PIRSF" id="PIRSF006483">
    <property type="entry name" value="Membrane_protein_YitT"/>
    <property type="match status" value="1"/>
</dbReference>
<protein>
    <submittedName>
        <fullName evidence="8">Membrane protein</fullName>
    </submittedName>
</protein>
<keyword evidence="4 6" id="KW-1133">Transmembrane helix</keyword>